<accession>A0A8J6MDQ0</accession>
<organism evidence="1 2">
    <name type="scientific">Lawsonibacter faecis</name>
    <dbReference type="NCBI Taxonomy" id="2763052"/>
    <lineage>
        <taxon>Bacteria</taxon>
        <taxon>Bacillati</taxon>
        <taxon>Bacillota</taxon>
        <taxon>Clostridia</taxon>
        <taxon>Eubacteriales</taxon>
        <taxon>Oscillospiraceae</taxon>
        <taxon>Lawsonibacter</taxon>
    </lineage>
</organism>
<sequence length="56" mass="5967">METQKRRPQMDAVSASAFGYDAISGTGIVSAPVQNRPASQFCVGLACFELAVDYPN</sequence>
<name>A0A8J6MDQ0_9FIRM</name>
<dbReference type="RefSeq" id="WP_155145792.1">
    <property type="nucleotide sequence ID" value="NZ_JACOPQ010000011.1"/>
</dbReference>
<gene>
    <name evidence="1" type="ORF">H8S62_13635</name>
</gene>
<dbReference type="AlphaFoldDB" id="A0A8J6MDQ0"/>
<proteinExistence type="predicted"/>
<protein>
    <submittedName>
        <fullName evidence="1">Uncharacterized protein</fullName>
    </submittedName>
</protein>
<reference evidence="1" key="1">
    <citation type="submission" date="2020-08" db="EMBL/GenBank/DDBJ databases">
        <title>Genome public.</title>
        <authorList>
            <person name="Liu C."/>
            <person name="Sun Q."/>
        </authorList>
    </citation>
    <scope>NUCLEOTIDE SEQUENCE</scope>
    <source>
        <strain evidence="1">NSJ-52</strain>
    </source>
</reference>
<comment type="caution">
    <text evidence="1">The sequence shown here is derived from an EMBL/GenBank/DDBJ whole genome shotgun (WGS) entry which is preliminary data.</text>
</comment>
<dbReference type="Proteomes" id="UP000607645">
    <property type="component" value="Unassembled WGS sequence"/>
</dbReference>
<evidence type="ECO:0000313" key="1">
    <source>
        <dbReference type="EMBL" id="MBC5738049.1"/>
    </source>
</evidence>
<dbReference type="EMBL" id="JACOPQ010000011">
    <property type="protein sequence ID" value="MBC5738049.1"/>
    <property type="molecule type" value="Genomic_DNA"/>
</dbReference>
<keyword evidence="2" id="KW-1185">Reference proteome</keyword>
<evidence type="ECO:0000313" key="2">
    <source>
        <dbReference type="Proteomes" id="UP000607645"/>
    </source>
</evidence>